<organism evidence="1 2">
    <name type="scientific">Thermus aquaticus (strain ATCC BAA-2747 / Y51MC23)</name>
    <dbReference type="NCBI Taxonomy" id="498848"/>
    <lineage>
        <taxon>Bacteria</taxon>
        <taxon>Thermotogati</taxon>
        <taxon>Deinococcota</taxon>
        <taxon>Deinococci</taxon>
        <taxon>Thermales</taxon>
        <taxon>Thermaceae</taxon>
        <taxon>Thermus</taxon>
    </lineage>
</organism>
<gene>
    <name evidence="1" type="ORF">TO73_0185</name>
</gene>
<dbReference type="EMBL" id="CP010822">
    <property type="protein sequence ID" value="ALJ90049.1"/>
    <property type="molecule type" value="Genomic_DNA"/>
</dbReference>
<dbReference type="Proteomes" id="UP000058660">
    <property type="component" value="Chromosome"/>
</dbReference>
<reference evidence="2" key="1">
    <citation type="journal article" date="2015" name="PLoS ONE">
        <title>Complete Genome Sequence of Thermus aquaticus Y51MC23.</title>
        <authorList>
            <person name="Brumm P.J."/>
            <person name="Monsma S."/>
            <person name="Keough B."/>
            <person name="Jasinovica S."/>
            <person name="Ferguson E."/>
            <person name="Schoenfeld T."/>
            <person name="Lodes M."/>
            <person name="Mead D.A."/>
        </authorList>
    </citation>
    <scope>NUCLEOTIDE SEQUENCE [LARGE SCALE GENOMIC DNA]</scope>
    <source>
        <strain evidence="2">BAA-2747 / Y51MC23</strain>
    </source>
</reference>
<name>A0ABM5VIV7_THEA5</name>
<sequence length="66" mass="8010">MAGRWYPWDHVRLVLREALELHLPEEERSPEARDLARFLHADRPTLVQYALARPKLEEIWRRIHEA</sequence>
<proteinExistence type="predicted"/>
<protein>
    <submittedName>
        <fullName evidence="1">Uncharacterized protein</fullName>
    </submittedName>
</protein>
<evidence type="ECO:0000313" key="1">
    <source>
        <dbReference type="EMBL" id="ALJ90049.1"/>
    </source>
</evidence>
<accession>A0ABM5VIV7</accession>
<evidence type="ECO:0000313" key="2">
    <source>
        <dbReference type="Proteomes" id="UP000058660"/>
    </source>
</evidence>
<keyword evidence="2" id="KW-1185">Reference proteome</keyword>